<feature type="compositionally biased region" description="Basic and acidic residues" evidence="4">
    <location>
        <begin position="403"/>
        <end position="417"/>
    </location>
</feature>
<evidence type="ECO:0000256" key="1">
    <source>
        <dbReference type="ARBA" id="ARBA00006461"/>
    </source>
</evidence>
<feature type="compositionally biased region" description="Polar residues" evidence="4">
    <location>
        <begin position="129"/>
        <end position="141"/>
    </location>
</feature>
<feature type="region of interest" description="Disordered" evidence="4">
    <location>
        <begin position="241"/>
        <end position="280"/>
    </location>
</feature>
<feature type="region of interest" description="Disordered" evidence="4">
    <location>
        <begin position="129"/>
        <end position="150"/>
    </location>
</feature>
<dbReference type="Proteomes" id="UP000688137">
    <property type="component" value="Unassembled WGS sequence"/>
</dbReference>
<evidence type="ECO:0000256" key="2">
    <source>
        <dbReference type="ARBA" id="ARBA00023054"/>
    </source>
</evidence>
<dbReference type="SMART" id="SM00784">
    <property type="entry name" value="SPT2"/>
    <property type="match status" value="1"/>
</dbReference>
<feature type="region of interest" description="Disordered" evidence="4">
    <location>
        <begin position="398"/>
        <end position="417"/>
    </location>
</feature>
<name>A0A8S1M9D1_PARPR</name>
<dbReference type="Pfam" id="PF08243">
    <property type="entry name" value="SPT2"/>
    <property type="match status" value="1"/>
</dbReference>
<proteinExistence type="inferred from homology"/>
<feature type="region of interest" description="Disordered" evidence="4">
    <location>
        <begin position="52"/>
        <end position="84"/>
    </location>
</feature>
<feature type="region of interest" description="Disordered" evidence="4">
    <location>
        <begin position="1"/>
        <end position="40"/>
    </location>
</feature>
<gene>
    <name evidence="5" type="ORF">PPRIM_AZ9-3.1.T0570061</name>
</gene>
<keyword evidence="6" id="KW-1185">Reference proteome</keyword>
<feature type="compositionally biased region" description="Basic and acidic residues" evidence="4">
    <location>
        <begin position="252"/>
        <end position="267"/>
    </location>
</feature>
<evidence type="ECO:0000313" key="5">
    <source>
        <dbReference type="EMBL" id="CAD8076797.1"/>
    </source>
</evidence>
<protein>
    <submittedName>
        <fullName evidence="5">Uncharacterized protein</fullName>
    </submittedName>
</protein>
<sequence>MIEIQKISKSTQGDSSLNKSTQNNIQSTSKSNNEERQKDFCKLQALLEPKTKIDKTLKSNTHHKSQQQSIPELKIKDPNKNKHNNNNVIIKKHDEQKNQIKELIVKHKVPEKHNSKQEIAKYDKIQKQIKTNTSNSTQQVTKQKEEKDSSYEPLKIHKPIIKEKKIIQKDDDELQEQQNEIIIQKKNHQNNEKQISIKKDVVDESKKVLPKVEGQVNQLQQKQQLKKSLGDEKLMQLLLSSSNKQTKKNKNKDKQKQEQTKSKEIKHQQTNQSIKKDKIKELQNKISKPFSIKPQIKDLSAQKNIKQINHVNDDYDLDDSFINDSESVDVEIDPQEIVTELKKLQKKKEGRKQGDMDDDIEEAGFDVMQREEKKSRVLGIIDDYREEKYIKKEIKKEKKQKKKLQEMKSKQENQKKD</sequence>
<feature type="compositionally biased region" description="Polar residues" evidence="4">
    <location>
        <begin position="7"/>
        <end position="31"/>
    </location>
</feature>
<evidence type="ECO:0000256" key="3">
    <source>
        <dbReference type="SAM" id="Coils"/>
    </source>
</evidence>
<organism evidence="5 6">
    <name type="scientific">Paramecium primaurelia</name>
    <dbReference type="NCBI Taxonomy" id="5886"/>
    <lineage>
        <taxon>Eukaryota</taxon>
        <taxon>Sar</taxon>
        <taxon>Alveolata</taxon>
        <taxon>Ciliophora</taxon>
        <taxon>Intramacronucleata</taxon>
        <taxon>Oligohymenophorea</taxon>
        <taxon>Peniculida</taxon>
        <taxon>Parameciidae</taxon>
        <taxon>Paramecium</taxon>
    </lineage>
</organism>
<dbReference type="OMA" id="EGEKHHV"/>
<reference evidence="5" key="1">
    <citation type="submission" date="2021-01" db="EMBL/GenBank/DDBJ databases">
        <authorList>
            <consortium name="Genoscope - CEA"/>
            <person name="William W."/>
        </authorList>
    </citation>
    <scope>NUCLEOTIDE SEQUENCE</scope>
</reference>
<dbReference type="EMBL" id="CAJJDM010000058">
    <property type="protein sequence ID" value="CAD8076797.1"/>
    <property type="molecule type" value="Genomic_DNA"/>
</dbReference>
<comment type="caution">
    <text evidence="5">The sequence shown here is derived from an EMBL/GenBank/DDBJ whole genome shotgun (WGS) entry which is preliminary data.</text>
</comment>
<dbReference type="InterPro" id="IPR013256">
    <property type="entry name" value="Chromatin_SPT2"/>
</dbReference>
<comment type="similarity">
    <text evidence="1">Belongs to the SPT2 family.</text>
</comment>
<evidence type="ECO:0000313" key="6">
    <source>
        <dbReference type="Proteomes" id="UP000688137"/>
    </source>
</evidence>
<evidence type="ECO:0000256" key="4">
    <source>
        <dbReference type="SAM" id="MobiDB-lite"/>
    </source>
</evidence>
<feature type="coiled-coil region" evidence="3">
    <location>
        <begin position="167"/>
        <end position="222"/>
    </location>
</feature>
<dbReference type="AlphaFoldDB" id="A0A8S1M9D1"/>
<keyword evidence="2 3" id="KW-0175">Coiled coil</keyword>
<accession>A0A8S1M9D1</accession>